<dbReference type="SUPFAM" id="SSF117916">
    <property type="entry name" value="Fe-S cluster assembly (FSCA) domain-like"/>
    <property type="match status" value="1"/>
</dbReference>
<dbReference type="CDD" id="cd02037">
    <property type="entry name" value="Mrp_NBP35"/>
    <property type="match status" value="1"/>
</dbReference>
<evidence type="ECO:0000313" key="10">
    <source>
        <dbReference type="EMBL" id="ETK02521.1"/>
    </source>
</evidence>
<protein>
    <recommendedName>
        <fullName evidence="8">Iron-sulfur cluster carrier protein</fullName>
    </recommendedName>
</protein>
<feature type="domain" description="MIP18 family-like" evidence="9">
    <location>
        <begin position="8"/>
        <end position="68"/>
    </location>
</feature>
<dbReference type="GO" id="GO:0051539">
    <property type="term" value="F:4 iron, 4 sulfur cluster binding"/>
    <property type="evidence" value="ECO:0007669"/>
    <property type="project" value="TreeGrafter"/>
</dbReference>
<dbReference type="InterPro" id="IPR002744">
    <property type="entry name" value="MIP18-like"/>
</dbReference>
<dbReference type="GO" id="GO:0016226">
    <property type="term" value="P:iron-sulfur cluster assembly"/>
    <property type="evidence" value="ECO:0007669"/>
    <property type="project" value="InterPro"/>
</dbReference>
<keyword evidence="6 8" id="KW-0408">Iron</keyword>
<sequence>MKLYPKLILDALEKVRYPGTGQNLVESGMVDDDIRIDGMKVSFTLIFDKPNDPFTRSVVKAAEASILAYVSPDVEIKGNISTTSRQEMQPVGSASEEAPLLPGVKHIIAVASGKGGVGKSTVSANLAVALAAAGYRVGLLDADIFGPSQPKMFDVEAARPALEKVGDKELIIPIENYGVKMLSIGFFVNPDEAVLWRGAMACNALKQLISEANWGELDYLLIDLPPGTSDIHLTLVQTLALTGAVIVSTPQQVALADARKGISMFVDNKVNVPVLGLVENMAWFTPAELPENRYYIFGREGCKRLAEELGVPLLGQIPLVQSICESGDVGEPAALDEDTVTGMAFRQLAERVVERVAYREQHMAPTQKVEITHS</sequence>
<comment type="caution">
    <text evidence="10">The sequence shown here is derived from an EMBL/GenBank/DDBJ whole genome shotgun (WGS) entry which is preliminary data.</text>
</comment>
<evidence type="ECO:0000259" key="9">
    <source>
        <dbReference type="Pfam" id="PF01883"/>
    </source>
</evidence>
<comment type="similarity">
    <text evidence="8">Belongs to the Mrp/NBP35 ATP-binding proteins family.</text>
</comment>
<dbReference type="SUPFAM" id="SSF52540">
    <property type="entry name" value="P-loop containing nucleoside triphosphate hydrolases"/>
    <property type="match status" value="1"/>
</dbReference>
<dbReference type="GO" id="GO:0005524">
    <property type="term" value="F:ATP binding"/>
    <property type="evidence" value="ECO:0007669"/>
    <property type="project" value="UniProtKB-UniRule"/>
</dbReference>
<dbReference type="PATRIC" id="fig|1411148.3.peg.507"/>
<evidence type="ECO:0000256" key="6">
    <source>
        <dbReference type="ARBA" id="ARBA00023004"/>
    </source>
</evidence>
<evidence type="ECO:0000256" key="3">
    <source>
        <dbReference type="ARBA" id="ARBA00022723"/>
    </source>
</evidence>
<gene>
    <name evidence="10" type="ORF">N425_03810</name>
</gene>
<dbReference type="PANTHER" id="PTHR42961">
    <property type="entry name" value="IRON-SULFUR PROTEIN NUBPL"/>
    <property type="match status" value="1"/>
</dbReference>
<dbReference type="InterPro" id="IPR019591">
    <property type="entry name" value="Mrp/NBP35_ATP-bd"/>
</dbReference>
<evidence type="ECO:0000256" key="2">
    <source>
        <dbReference type="ARBA" id="ARBA00008205"/>
    </source>
</evidence>
<dbReference type="GO" id="GO:0140663">
    <property type="term" value="F:ATP-dependent FeS chaperone activity"/>
    <property type="evidence" value="ECO:0007669"/>
    <property type="project" value="InterPro"/>
</dbReference>
<keyword evidence="3 8" id="KW-0479">Metal-binding</keyword>
<proteinExistence type="inferred from homology"/>
<dbReference type="PROSITE" id="PS01215">
    <property type="entry name" value="MRP"/>
    <property type="match status" value="1"/>
</dbReference>
<dbReference type="Pfam" id="PF10609">
    <property type="entry name" value="ParA"/>
    <property type="match status" value="1"/>
</dbReference>
<dbReference type="InterPro" id="IPR000808">
    <property type="entry name" value="Mrp-like_CS"/>
</dbReference>
<comment type="similarity">
    <text evidence="1">In the N-terminal section; belongs to the MIP18 family.</text>
</comment>
<keyword evidence="5 8" id="KW-0067">ATP-binding</keyword>
<evidence type="ECO:0000256" key="1">
    <source>
        <dbReference type="ARBA" id="ARBA00007352"/>
    </source>
</evidence>
<feature type="binding site" evidence="8">
    <location>
        <begin position="113"/>
        <end position="120"/>
    </location>
    <ligand>
        <name>ATP</name>
        <dbReference type="ChEBI" id="CHEBI:30616"/>
    </ligand>
</feature>
<reference evidence="10 11" key="1">
    <citation type="submission" date="2013-11" db="EMBL/GenBank/DDBJ databases">
        <title>Single cell genomics of uncultured Tannerella BU063 (oral taxon 286).</title>
        <authorList>
            <person name="Beall C.J."/>
            <person name="Campbell A.G."/>
            <person name="Griffen A.L."/>
            <person name="Podar M."/>
            <person name="Leys E.J."/>
        </authorList>
    </citation>
    <scope>NUCLEOTIDE SEQUENCE [LARGE SCALE GENOMIC DNA]</scope>
    <source>
        <strain evidence="10">Cell 2</strain>
    </source>
</reference>
<dbReference type="Gene3D" id="3.40.50.300">
    <property type="entry name" value="P-loop containing nucleotide triphosphate hydrolases"/>
    <property type="match status" value="1"/>
</dbReference>
<dbReference type="GO" id="GO:0046872">
    <property type="term" value="F:metal ion binding"/>
    <property type="evidence" value="ECO:0007669"/>
    <property type="project" value="UniProtKB-KW"/>
</dbReference>
<dbReference type="Pfam" id="PF01883">
    <property type="entry name" value="FeS_assembly_P"/>
    <property type="match status" value="1"/>
</dbReference>
<evidence type="ECO:0000256" key="5">
    <source>
        <dbReference type="ARBA" id="ARBA00022840"/>
    </source>
</evidence>
<evidence type="ECO:0000313" key="11">
    <source>
        <dbReference type="Proteomes" id="UP000018837"/>
    </source>
</evidence>
<dbReference type="InterPro" id="IPR034904">
    <property type="entry name" value="FSCA_dom_sf"/>
</dbReference>
<accession>W2C7S4</accession>
<dbReference type="InterPro" id="IPR044304">
    <property type="entry name" value="NUBPL-like"/>
</dbReference>
<dbReference type="Gene3D" id="3.30.300.130">
    <property type="entry name" value="Fe-S cluster assembly (FSCA)"/>
    <property type="match status" value="1"/>
</dbReference>
<comment type="similarity">
    <text evidence="2">In the C-terminal section; belongs to the Mrp/NBP35 ATP-binding proteins family.</text>
</comment>
<dbReference type="PANTHER" id="PTHR42961:SF2">
    <property type="entry name" value="IRON-SULFUR PROTEIN NUBPL"/>
    <property type="match status" value="1"/>
</dbReference>
<evidence type="ECO:0000256" key="8">
    <source>
        <dbReference type="HAMAP-Rule" id="MF_02040"/>
    </source>
</evidence>
<dbReference type="FunFam" id="3.40.50.300:FF:001119">
    <property type="entry name" value="Iron-sulfur cluster carrier protein"/>
    <property type="match status" value="1"/>
</dbReference>
<dbReference type="GO" id="GO:0016887">
    <property type="term" value="F:ATP hydrolysis activity"/>
    <property type="evidence" value="ECO:0007669"/>
    <property type="project" value="UniProtKB-UniRule"/>
</dbReference>
<dbReference type="Proteomes" id="UP000018837">
    <property type="component" value="Unassembled WGS sequence"/>
</dbReference>
<comment type="subunit">
    <text evidence="8">Homodimer.</text>
</comment>
<evidence type="ECO:0000256" key="7">
    <source>
        <dbReference type="ARBA" id="ARBA00023014"/>
    </source>
</evidence>
<name>W2C7S4_9BACT</name>
<keyword evidence="8" id="KW-0378">Hydrolase</keyword>
<comment type="function">
    <text evidence="8">Binds and transfers iron-sulfur (Fe-S) clusters to target apoproteins. Can hydrolyze ATP.</text>
</comment>
<keyword evidence="7 8" id="KW-0411">Iron-sulfur</keyword>
<evidence type="ECO:0000256" key="4">
    <source>
        <dbReference type="ARBA" id="ARBA00022741"/>
    </source>
</evidence>
<dbReference type="AlphaFoldDB" id="W2C7S4"/>
<dbReference type="InterPro" id="IPR033756">
    <property type="entry name" value="YlxH/NBP35"/>
</dbReference>
<dbReference type="HAMAP" id="MF_02040">
    <property type="entry name" value="Mrp_NBP35"/>
    <property type="match status" value="1"/>
</dbReference>
<keyword evidence="4 8" id="KW-0547">Nucleotide-binding</keyword>
<dbReference type="InterPro" id="IPR027417">
    <property type="entry name" value="P-loop_NTPase"/>
</dbReference>
<organism evidence="10 11">
    <name type="scientific">Tannerella sp. oral taxon BU063 isolate Cell 2</name>
    <dbReference type="NCBI Taxonomy" id="1411148"/>
    <lineage>
        <taxon>Bacteria</taxon>
        <taxon>Pseudomonadati</taxon>
        <taxon>Bacteroidota</taxon>
        <taxon>Bacteroidia</taxon>
        <taxon>Bacteroidales</taxon>
        <taxon>Tannerellaceae</taxon>
        <taxon>Tannerella</taxon>
    </lineage>
</organism>
<dbReference type="EMBL" id="AYUF01000341">
    <property type="protein sequence ID" value="ETK02521.1"/>
    <property type="molecule type" value="Genomic_DNA"/>
</dbReference>